<dbReference type="Gene3D" id="2.60.200.30">
    <property type="entry name" value="Probable inorganic polyphosphate/atp-NAD kinase, domain 2"/>
    <property type="match status" value="1"/>
</dbReference>
<dbReference type="Gene3D" id="3.40.50.10330">
    <property type="entry name" value="Probable inorganic polyphosphate/atp-NAD kinase, domain 1"/>
    <property type="match status" value="1"/>
</dbReference>
<comment type="subcellular location">
    <subcellularLocation>
        <location evidence="6">Cytoplasm</location>
    </subcellularLocation>
</comment>
<dbReference type="RefSeq" id="WP_147669037.1">
    <property type="nucleotide sequence ID" value="NZ_CP120678.1"/>
</dbReference>
<dbReference type="GO" id="GO:0046872">
    <property type="term" value="F:metal ion binding"/>
    <property type="evidence" value="ECO:0007669"/>
    <property type="project" value="UniProtKB-UniRule"/>
</dbReference>
<comment type="cofactor">
    <cofactor evidence="6">
        <name>a divalent metal cation</name>
        <dbReference type="ChEBI" id="CHEBI:60240"/>
    </cofactor>
</comment>
<dbReference type="InterPro" id="IPR002504">
    <property type="entry name" value="NADK"/>
</dbReference>
<evidence type="ECO:0000313" key="7">
    <source>
        <dbReference type="EMBL" id="WIW69666.1"/>
    </source>
</evidence>
<dbReference type="Pfam" id="PF20143">
    <property type="entry name" value="NAD_kinase_C"/>
    <property type="match status" value="1"/>
</dbReference>
<keyword evidence="6" id="KW-0963">Cytoplasm</keyword>
<dbReference type="PANTHER" id="PTHR20275:SF0">
    <property type="entry name" value="NAD KINASE"/>
    <property type="match status" value="1"/>
</dbReference>
<dbReference type="AlphaFoldDB" id="A0A9Y2AH46"/>
<keyword evidence="2 6" id="KW-0418">Kinase</keyword>
<dbReference type="GO" id="GO:0006741">
    <property type="term" value="P:NADP+ biosynthetic process"/>
    <property type="evidence" value="ECO:0007669"/>
    <property type="project" value="UniProtKB-UniRule"/>
</dbReference>
<dbReference type="EMBL" id="CP120678">
    <property type="protein sequence ID" value="WIW69666.1"/>
    <property type="molecule type" value="Genomic_DNA"/>
</dbReference>
<dbReference type="HAMAP" id="MF_00361">
    <property type="entry name" value="NAD_kinase"/>
    <property type="match status" value="1"/>
</dbReference>
<feature type="binding site" evidence="6">
    <location>
        <begin position="67"/>
        <end position="68"/>
    </location>
    <ligand>
        <name>NAD(+)</name>
        <dbReference type="ChEBI" id="CHEBI:57540"/>
    </ligand>
</feature>
<feature type="binding site" evidence="6">
    <location>
        <position position="241"/>
    </location>
    <ligand>
        <name>NAD(+)</name>
        <dbReference type="ChEBI" id="CHEBI:57540"/>
    </ligand>
</feature>
<dbReference type="GO" id="GO:0019674">
    <property type="term" value="P:NAD+ metabolic process"/>
    <property type="evidence" value="ECO:0007669"/>
    <property type="project" value="InterPro"/>
</dbReference>
<dbReference type="InterPro" id="IPR017438">
    <property type="entry name" value="ATP-NAD_kinase_N"/>
</dbReference>
<dbReference type="InterPro" id="IPR016064">
    <property type="entry name" value="NAD/diacylglycerol_kinase_sf"/>
</dbReference>
<feature type="binding site" evidence="6">
    <location>
        <position position="171"/>
    </location>
    <ligand>
        <name>NAD(+)</name>
        <dbReference type="ChEBI" id="CHEBI:57540"/>
    </ligand>
</feature>
<keyword evidence="6" id="KW-0067">ATP-binding</keyword>
<comment type="similarity">
    <text evidence="6">Belongs to the NAD kinase family.</text>
</comment>
<keyword evidence="6" id="KW-0547">Nucleotide-binding</keyword>
<evidence type="ECO:0000256" key="2">
    <source>
        <dbReference type="ARBA" id="ARBA00022777"/>
    </source>
</evidence>
<feature type="active site" description="Proton acceptor" evidence="6">
    <location>
        <position position="67"/>
    </location>
</feature>
<dbReference type="SUPFAM" id="SSF111331">
    <property type="entry name" value="NAD kinase/diacylglycerol kinase-like"/>
    <property type="match status" value="1"/>
</dbReference>
<dbReference type="GO" id="GO:0005737">
    <property type="term" value="C:cytoplasm"/>
    <property type="evidence" value="ECO:0007669"/>
    <property type="project" value="UniProtKB-SubCell"/>
</dbReference>
<keyword evidence="3 6" id="KW-0521">NADP</keyword>
<keyword evidence="1 6" id="KW-0808">Transferase</keyword>
<name>A0A9Y2AH46_9FIRM</name>
<comment type="caution">
    <text evidence="6">Lacks conserved residue(s) required for the propagation of feature annotation.</text>
</comment>
<dbReference type="GO" id="GO:0005524">
    <property type="term" value="F:ATP binding"/>
    <property type="evidence" value="ECO:0007669"/>
    <property type="project" value="UniProtKB-KW"/>
</dbReference>
<dbReference type="Pfam" id="PF01513">
    <property type="entry name" value="NAD_kinase"/>
    <property type="match status" value="1"/>
</dbReference>
<proteinExistence type="inferred from homology"/>
<dbReference type="GO" id="GO:0051287">
    <property type="term" value="F:NAD binding"/>
    <property type="evidence" value="ECO:0007669"/>
    <property type="project" value="UniProtKB-ARBA"/>
</dbReference>
<reference evidence="7" key="1">
    <citation type="submission" date="2023-03" db="EMBL/GenBank/DDBJ databases">
        <title>Selenobaculum gbiensis gen. nov. sp. nov., a new bacterium isolated from the gut microbiota of IBD patient.</title>
        <authorList>
            <person name="Yeo S."/>
            <person name="Park H."/>
            <person name="Huh C.S."/>
        </authorList>
    </citation>
    <scope>NUCLEOTIDE SEQUENCE</scope>
    <source>
        <strain evidence="7">ICN-92133</strain>
    </source>
</reference>
<organism evidence="7 8">
    <name type="scientific">Selenobaculum gibii</name>
    <dbReference type="NCBI Taxonomy" id="3054208"/>
    <lineage>
        <taxon>Bacteria</taxon>
        <taxon>Bacillati</taxon>
        <taxon>Bacillota</taxon>
        <taxon>Negativicutes</taxon>
        <taxon>Selenomonadales</taxon>
        <taxon>Selenomonadaceae</taxon>
        <taxon>Selenobaculum</taxon>
    </lineage>
</organism>
<sequence>MLTIGVIPNIDKKDVNILLARVVEFFSDKEVKIIIEEKAALELGYPHLAVESLLQKDVDLVLTLGGDGTLLNACRVLAKKNIPVCGINIGRLGFLADIELAEIESKLQKIIDGKYKIEERLMLDAIVKRNGAMTYVGAAINDVVVTKGGFSRMIRLGLSIDHSILANYQADGVIVSTSTGSTGYSLSAGGPIVHPSLKVLLITPICPHTLNARPLIISEDEEAHVKITATHHDIVLTIDGQVSHGLISEDEIIVRKSALVARVVKFDDSNYYKTVRTKLWRGD</sequence>
<gene>
    <name evidence="6" type="primary">nadK</name>
    <name evidence="7" type="ORF">P3F81_06970</name>
</gene>
<keyword evidence="4 6" id="KW-0520">NAD</keyword>
<comment type="catalytic activity">
    <reaction evidence="5 6">
        <text>NAD(+) + ATP = ADP + NADP(+) + H(+)</text>
        <dbReference type="Rhea" id="RHEA:18629"/>
        <dbReference type="ChEBI" id="CHEBI:15378"/>
        <dbReference type="ChEBI" id="CHEBI:30616"/>
        <dbReference type="ChEBI" id="CHEBI:57540"/>
        <dbReference type="ChEBI" id="CHEBI:58349"/>
        <dbReference type="ChEBI" id="CHEBI:456216"/>
        <dbReference type="EC" id="2.7.1.23"/>
    </reaction>
</comment>
<feature type="binding site" evidence="6">
    <location>
        <position position="152"/>
    </location>
    <ligand>
        <name>NAD(+)</name>
        <dbReference type="ChEBI" id="CHEBI:57540"/>
    </ligand>
</feature>
<evidence type="ECO:0000256" key="6">
    <source>
        <dbReference type="HAMAP-Rule" id="MF_00361"/>
    </source>
</evidence>
<dbReference type="Proteomes" id="UP001243623">
    <property type="component" value="Chromosome"/>
</dbReference>
<accession>A0A9Y2AH46</accession>
<dbReference type="PANTHER" id="PTHR20275">
    <property type="entry name" value="NAD KINASE"/>
    <property type="match status" value="1"/>
</dbReference>
<keyword evidence="8" id="KW-1185">Reference proteome</keyword>
<dbReference type="InterPro" id="IPR017437">
    <property type="entry name" value="ATP-NAD_kinase_PpnK-typ_C"/>
</dbReference>
<feature type="binding site" evidence="6">
    <location>
        <begin position="182"/>
        <end position="187"/>
    </location>
    <ligand>
        <name>NAD(+)</name>
        <dbReference type="ChEBI" id="CHEBI:57540"/>
    </ligand>
</feature>
<evidence type="ECO:0000256" key="5">
    <source>
        <dbReference type="ARBA" id="ARBA00047925"/>
    </source>
</evidence>
<dbReference type="EC" id="2.7.1.23" evidence="6"/>
<evidence type="ECO:0000256" key="4">
    <source>
        <dbReference type="ARBA" id="ARBA00023027"/>
    </source>
</evidence>
<dbReference type="GO" id="GO:0003951">
    <property type="term" value="F:NAD+ kinase activity"/>
    <property type="evidence" value="ECO:0007669"/>
    <property type="project" value="UniProtKB-UniRule"/>
</dbReference>
<comment type="function">
    <text evidence="6">Involved in the regulation of the intracellular balance of NAD and NADP, and is a key enzyme in the biosynthesis of NADP. Catalyzes specifically the phosphorylation on 2'-hydroxyl of the adenosine moiety of NAD to yield NADP.</text>
</comment>
<feature type="binding site" evidence="6">
    <location>
        <begin position="141"/>
        <end position="142"/>
    </location>
    <ligand>
        <name>NAD(+)</name>
        <dbReference type="ChEBI" id="CHEBI:57540"/>
    </ligand>
</feature>
<evidence type="ECO:0000313" key="8">
    <source>
        <dbReference type="Proteomes" id="UP001243623"/>
    </source>
</evidence>
<dbReference type="KEGG" id="sgbi:P3F81_06970"/>
<evidence type="ECO:0000256" key="1">
    <source>
        <dbReference type="ARBA" id="ARBA00022679"/>
    </source>
</evidence>
<evidence type="ECO:0000256" key="3">
    <source>
        <dbReference type="ARBA" id="ARBA00022857"/>
    </source>
</evidence>
<protein>
    <recommendedName>
        <fullName evidence="6">NAD kinase</fullName>
        <ecNumber evidence="6">2.7.1.23</ecNumber>
    </recommendedName>
    <alternativeName>
        <fullName evidence="6">ATP-dependent NAD kinase</fullName>
    </alternativeName>
</protein>